<reference evidence="1" key="1">
    <citation type="submission" date="2021-08" db="EMBL/GenBank/DDBJ databases">
        <title>WGS assembly of Ceratopteris richardii.</title>
        <authorList>
            <person name="Marchant D.B."/>
            <person name="Chen G."/>
            <person name="Jenkins J."/>
            <person name="Shu S."/>
            <person name="Leebens-Mack J."/>
            <person name="Grimwood J."/>
            <person name="Schmutz J."/>
            <person name="Soltis P."/>
            <person name="Soltis D."/>
            <person name="Chen Z.-H."/>
        </authorList>
    </citation>
    <scope>NUCLEOTIDE SEQUENCE</scope>
    <source>
        <strain evidence="1">Whitten #5841</strain>
        <tissue evidence="1">Leaf</tissue>
    </source>
</reference>
<evidence type="ECO:0000313" key="1">
    <source>
        <dbReference type="EMBL" id="KAH7446472.1"/>
    </source>
</evidence>
<gene>
    <name evidence="1" type="ORF">KP509_01G058100</name>
</gene>
<dbReference type="Proteomes" id="UP000825935">
    <property type="component" value="Chromosome 1"/>
</dbReference>
<dbReference type="AlphaFoldDB" id="A0A8T2VGL7"/>
<accession>A0A8T2VGL7</accession>
<comment type="caution">
    <text evidence="1">The sequence shown here is derived from an EMBL/GenBank/DDBJ whole genome shotgun (WGS) entry which is preliminary data.</text>
</comment>
<keyword evidence="2" id="KW-1185">Reference proteome</keyword>
<dbReference type="PANTHER" id="PTHR36360">
    <property type="entry name" value="ACTIN T1-LIKE PROTEIN"/>
    <property type="match status" value="1"/>
</dbReference>
<dbReference type="OrthoDB" id="2011628at2759"/>
<dbReference type="OMA" id="MWTLSNQ"/>
<dbReference type="EMBL" id="CM035406">
    <property type="protein sequence ID" value="KAH7446472.1"/>
    <property type="molecule type" value="Genomic_DNA"/>
</dbReference>
<sequence length="99" mass="11866">MEKMFGPAYAGDPGVPHSGKEGFSTLFWGCVTFSAISYVNPYYWNYNNNFNWHDLAMVCENHRMKKAIKEDKEYEPLWNEFMPKLVRESYYQNWPDYFP</sequence>
<name>A0A8T2VGL7_CERRI</name>
<organism evidence="1 2">
    <name type="scientific">Ceratopteris richardii</name>
    <name type="common">Triangle waterfern</name>
    <dbReference type="NCBI Taxonomy" id="49495"/>
    <lineage>
        <taxon>Eukaryota</taxon>
        <taxon>Viridiplantae</taxon>
        <taxon>Streptophyta</taxon>
        <taxon>Embryophyta</taxon>
        <taxon>Tracheophyta</taxon>
        <taxon>Polypodiopsida</taxon>
        <taxon>Polypodiidae</taxon>
        <taxon>Polypodiales</taxon>
        <taxon>Pteridineae</taxon>
        <taxon>Pteridaceae</taxon>
        <taxon>Parkerioideae</taxon>
        <taxon>Ceratopteris</taxon>
    </lineage>
</organism>
<evidence type="ECO:0000313" key="2">
    <source>
        <dbReference type="Proteomes" id="UP000825935"/>
    </source>
</evidence>
<proteinExistence type="predicted"/>
<dbReference type="PANTHER" id="PTHR36360:SF1">
    <property type="entry name" value="ACTIN T1-LIKE PROTEIN"/>
    <property type="match status" value="1"/>
</dbReference>
<protein>
    <submittedName>
        <fullName evidence="1">Uncharacterized protein</fullName>
    </submittedName>
</protein>